<evidence type="ECO:0000256" key="1">
    <source>
        <dbReference type="SAM" id="MobiDB-lite"/>
    </source>
</evidence>
<dbReference type="CDD" id="cd11658">
    <property type="entry name" value="SANT_DMAP1_like"/>
    <property type="match status" value="1"/>
</dbReference>
<keyword evidence="4" id="KW-1185">Reference proteome</keyword>
<dbReference type="PANTHER" id="PTHR14014">
    <property type="entry name" value="TELOMERE REPEATS-BINDING BOUQUET FORMATION PROTEIN 1"/>
    <property type="match status" value="1"/>
</dbReference>
<dbReference type="InterPro" id="IPR011989">
    <property type="entry name" value="ARM-like"/>
</dbReference>
<dbReference type="AlphaFoldDB" id="A0A9Q0DZ68"/>
<dbReference type="InterPro" id="IPR009057">
    <property type="entry name" value="Homeodomain-like_sf"/>
</dbReference>
<dbReference type="GO" id="GO:0007129">
    <property type="term" value="P:homologous chromosome pairing at meiosis"/>
    <property type="evidence" value="ECO:0007669"/>
    <property type="project" value="TreeGrafter"/>
</dbReference>
<feature type="compositionally biased region" description="Basic and acidic residues" evidence="1">
    <location>
        <begin position="638"/>
        <end position="660"/>
    </location>
</feature>
<dbReference type="OrthoDB" id="608866at2759"/>
<sequence length="712" mass="79329">MKCPKSQKETLLAIYSICQNREDNVDVFREMGGVAFVYSLSKSSIVHPDVKETAIFTLGTLAEANAHCKTFLCRKDTFSHLASLLMLLDSPVTLRRVSVYLLSVLVANNKLGQSFAQNTGCLDILLELFRSSFPFPTSDVSVTLHVSQMHQLWTSVANALCGCVNNPQNVDAQRICVAAYPLVKSWLQGITLPRTEMFKPLCLFIAMSVGNNSDSQESFSASGCLESLTRTLVRFAADAEKSRLCCQISVIITKTLSSCITDNAVLVRALAQYGLVPQLVSLLSSTHLDPRDRLPVLLTLGHCTEASEEHQGQLVQCGGLSAIITLLTEFPTEELRKAATFILQTCKQATMSLGGPGPANAQGEDWEEAGASTDMDAYWKSAKDLLHRIHHLEKRQQGAACPTYTTRRQGDGEMSRESFGPEENHGELTSLACAKQTGPRGGERVGQGRHQQSCWRDLSLGLPQRNHAEDVHQKEEDQQRRVRAGHAVTYPVQVNRVRSTIFESNEEADLHRAVAEFDRALEDENRHVSHVDAQSSVCQVNDALSLCSELLDDEIRQYCGRYPENVAKRVAQPLGERCSGCVLPFDAVTSRTFWALQSSCRHSCDMHRVLEEACDAFRARRMLFRRKPQGGAAVCARGPRDAPEEAQRRRRREAGEQRQRNDFSRKEVKYLLNGVKKFGSSWNSILWSYPFQPGRTNVSLAKKYRQLMVTAT</sequence>
<evidence type="ECO:0000259" key="2">
    <source>
        <dbReference type="PROSITE" id="PS50090"/>
    </source>
</evidence>
<feature type="region of interest" description="Disordered" evidence="1">
    <location>
        <begin position="397"/>
        <end position="426"/>
    </location>
</feature>
<dbReference type="SMART" id="SM00717">
    <property type="entry name" value="SANT"/>
    <property type="match status" value="1"/>
</dbReference>
<dbReference type="Proteomes" id="UP001148018">
    <property type="component" value="Unassembled WGS sequence"/>
</dbReference>
<dbReference type="Gene3D" id="1.25.10.10">
    <property type="entry name" value="Leucine-rich Repeat Variant"/>
    <property type="match status" value="2"/>
</dbReference>
<reference evidence="3" key="1">
    <citation type="submission" date="2022-07" db="EMBL/GenBank/DDBJ databases">
        <title>Chromosome-level genome of Muraenolepis orangiensis.</title>
        <authorList>
            <person name="Kim J."/>
        </authorList>
    </citation>
    <scope>NUCLEOTIDE SEQUENCE</scope>
    <source>
        <strain evidence="3">KU_S4_2022</strain>
        <tissue evidence="3">Muscle</tissue>
    </source>
</reference>
<dbReference type="PANTHER" id="PTHR14014:SF0">
    <property type="entry name" value="TELOMERE REPEATS-BINDING BOUQUET FORMATION PROTEIN 1"/>
    <property type="match status" value="1"/>
</dbReference>
<evidence type="ECO:0000313" key="4">
    <source>
        <dbReference type="Proteomes" id="UP001148018"/>
    </source>
</evidence>
<protein>
    <recommendedName>
        <fullName evidence="2">Myb-like domain-containing protein</fullName>
    </recommendedName>
</protein>
<dbReference type="GO" id="GO:0070197">
    <property type="term" value="P:meiotic attachment of telomere to nuclear envelope"/>
    <property type="evidence" value="ECO:0007669"/>
    <property type="project" value="InterPro"/>
</dbReference>
<dbReference type="InterPro" id="IPR016024">
    <property type="entry name" value="ARM-type_fold"/>
</dbReference>
<comment type="caution">
    <text evidence="3">The sequence shown here is derived from an EMBL/GenBank/DDBJ whole genome shotgun (WGS) entry which is preliminary data.</text>
</comment>
<dbReference type="SUPFAM" id="SSF46689">
    <property type="entry name" value="Homeodomain-like"/>
    <property type="match status" value="1"/>
</dbReference>
<organism evidence="3 4">
    <name type="scientific">Muraenolepis orangiensis</name>
    <name type="common">Patagonian moray cod</name>
    <dbReference type="NCBI Taxonomy" id="630683"/>
    <lineage>
        <taxon>Eukaryota</taxon>
        <taxon>Metazoa</taxon>
        <taxon>Chordata</taxon>
        <taxon>Craniata</taxon>
        <taxon>Vertebrata</taxon>
        <taxon>Euteleostomi</taxon>
        <taxon>Actinopterygii</taxon>
        <taxon>Neopterygii</taxon>
        <taxon>Teleostei</taxon>
        <taxon>Neoteleostei</taxon>
        <taxon>Acanthomorphata</taxon>
        <taxon>Zeiogadaria</taxon>
        <taxon>Gadariae</taxon>
        <taxon>Gadiformes</taxon>
        <taxon>Muraenolepidoidei</taxon>
        <taxon>Muraenolepididae</taxon>
        <taxon>Muraenolepis</taxon>
    </lineage>
</organism>
<dbReference type="InterPro" id="IPR042359">
    <property type="entry name" value="TERB1"/>
</dbReference>
<proteinExistence type="predicted"/>
<dbReference type="Gene3D" id="1.10.10.60">
    <property type="entry name" value="Homeodomain-like"/>
    <property type="match status" value="1"/>
</dbReference>
<dbReference type="SMART" id="SM00185">
    <property type="entry name" value="ARM"/>
    <property type="match status" value="3"/>
</dbReference>
<feature type="region of interest" description="Disordered" evidence="1">
    <location>
        <begin position="632"/>
        <end position="660"/>
    </location>
</feature>
<accession>A0A9Q0DZ68</accession>
<gene>
    <name evidence="3" type="ORF">NHX12_002632</name>
</gene>
<feature type="domain" description="Myb-like" evidence="2">
    <location>
        <begin position="655"/>
        <end position="708"/>
    </location>
</feature>
<evidence type="ECO:0000313" key="3">
    <source>
        <dbReference type="EMBL" id="KAJ3596223.1"/>
    </source>
</evidence>
<dbReference type="SUPFAM" id="SSF48371">
    <property type="entry name" value="ARM repeat"/>
    <property type="match status" value="1"/>
</dbReference>
<dbReference type="PROSITE" id="PS50090">
    <property type="entry name" value="MYB_LIKE"/>
    <property type="match status" value="1"/>
</dbReference>
<dbReference type="InterPro" id="IPR000225">
    <property type="entry name" value="Armadillo"/>
</dbReference>
<name>A0A9Q0DZ68_9TELE</name>
<dbReference type="InterPro" id="IPR001005">
    <property type="entry name" value="SANT/Myb"/>
</dbReference>
<dbReference type="EMBL" id="JANIIK010000110">
    <property type="protein sequence ID" value="KAJ3596223.1"/>
    <property type="molecule type" value="Genomic_DNA"/>
</dbReference>